<dbReference type="OrthoDB" id="3028765at2759"/>
<accession>A0A9P7GRR7</accession>
<organism evidence="2 3">
    <name type="scientific">Sphagnurus paluster</name>
    <dbReference type="NCBI Taxonomy" id="117069"/>
    <lineage>
        <taxon>Eukaryota</taxon>
        <taxon>Fungi</taxon>
        <taxon>Dikarya</taxon>
        <taxon>Basidiomycota</taxon>
        <taxon>Agaricomycotina</taxon>
        <taxon>Agaricomycetes</taxon>
        <taxon>Agaricomycetidae</taxon>
        <taxon>Agaricales</taxon>
        <taxon>Tricholomatineae</taxon>
        <taxon>Lyophyllaceae</taxon>
        <taxon>Sphagnurus</taxon>
    </lineage>
</organism>
<keyword evidence="3" id="KW-1185">Reference proteome</keyword>
<evidence type="ECO:0000313" key="2">
    <source>
        <dbReference type="EMBL" id="KAG5651982.1"/>
    </source>
</evidence>
<evidence type="ECO:0000313" key="3">
    <source>
        <dbReference type="Proteomes" id="UP000717328"/>
    </source>
</evidence>
<feature type="coiled-coil region" evidence="1">
    <location>
        <begin position="97"/>
        <end position="145"/>
    </location>
</feature>
<comment type="caution">
    <text evidence="2">The sequence shown here is derived from an EMBL/GenBank/DDBJ whole genome shotgun (WGS) entry which is preliminary data.</text>
</comment>
<gene>
    <name evidence="2" type="ORF">H0H81_006724</name>
</gene>
<proteinExistence type="predicted"/>
<dbReference type="AlphaFoldDB" id="A0A9P7GRR7"/>
<dbReference type="Proteomes" id="UP000717328">
    <property type="component" value="Unassembled WGS sequence"/>
</dbReference>
<dbReference type="EMBL" id="JABCKI010000175">
    <property type="protein sequence ID" value="KAG5651982.1"/>
    <property type="molecule type" value="Genomic_DNA"/>
</dbReference>
<keyword evidence="1" id="KW-0175">Coiled coil</keyword>
<reference evidence="2" key="1">
    <citation type="submission" date="2021-02" db="EMBL/GenBank/DDBJ databases">
        <authorList>
            <person name="Nieuwenhuis M."/>
            <person name="Van De Peppel L.J.J."/>
        </authorList>
    </citation>
    <scope>NUCLEOTIDE SEQUENCE</scope>
    <source>
        <strain evidence="2">D49</strain>
    </source>
</reference>
<reference evidence="2" key="2">
    <citation type="submission" date="2021-10" db="EMBL/GenBank/DDBJ databases">
        <title>Phylogenomics reveals ancestral predisposition of the termite-cultivated fungus Termitomyces towards a domesticated lifestyle.</title>
        <authorList>
            <person name="Auxier B."/>
            <person name="Grum-Grzhimaylo A."/>
            <person name="Cardenas M.E."/>
            <person name="Lodge J.D."/>
            <person name="Laessoe T."/>
            <person name="Pedersen O."/>
            <person name="Smith M.E."/>
            <person name="Kuyper T.W."/>
            <person name="Franco-Molano E.A."/>
            <person name="Baroni T.J."/>
            <person name="Aanen D.K."/>
        </authorList>
    </citation>
    <scope>NUCLEOTIDE SEQUENCE</scope>
    <source>
        <strain evidence="2">D49</strain>
    </source>
</reference>
<protein>
    <submittedName>
        <fullName evidence="2">Uncharacterized protein</fullName>
    </submittedName>
</protein>
<name>A0A9P7GRR7_9AGAR</name>
<evidence type="ECO:0000256" key="1">
    <source>
        <dbReference type="SAM" id="Coils"/>
    </source>
</evidence>
<sequence length="472" mass="53799">MGDVRKLKASKRIPQVAPNGNMYFCLDFDIILKFGLTEMTAELRWKENGKQMRSPPATIFPEIAKSKSQQAMRSSKTFTHNVAPAEYREDQSLGRDDSQLRIEIEKLEKQNETLKMVNRDMEEELARLQKESKNFHNEVSRLYAEAEKLRQLHVAYSQDALARMENYCTHLRQEMACFREENQRTRKLLENRTTELQSVHLFMDQADSLSGADIIRMVDALNAEIQQYAALMADSLDHLQANLEESLTTETLKIAQFWVGEDIAQVLLEQRDHKHFDSSLVQLALQVCLVRSCEVIINTWVLNDANSDAAVKEIYTQIYEEEKQATAGRWRSMIERHAGATEGLTGFELVEGMAAVLTLTDWAGHNLEGRLDEFQDTLILVGTLAHKLRTALGEIASMDLIPLVCESGCEFDPETMEDTYANDKRSGQRKKGREHVAGCTGLGLKRWVKVENNVQCSIILKPKVILFEALKE</sequence>